<proteinExistence type="predicted"/>
<dbReference type="CDD" id="cd20557">
    <property type="entry name" value="CYCLIN_ScPCL1-like"/>
    <property type="match status" value="1"/>
</dbReference>
<comment type="caution">
    <text evidence="1">The sequence shown here is derived from an EMBL/GenBank/DDBJ whole genome shotgun (WGS) entry which is preliminary data.</text>
</comment>
<evidence type="ECO:0008006" key="3">
    <source>
        <dbReference type="Google" id="ProtNLM"/>
    </source>
</evidence>
<name>A0ABQ9XI15_9EUKA</name>
<dbReference type="Proteomes" id="UP001281761">
    <property type="component" value="Unassembled WGS sequence"/>
</dbReference>
<dbReference type="PANTHER" id="PTHR15615:SF108">
    <property type="entry name" value="PROTEIN CNPPD1"/>
    <property type="match status" value="1"/>
</dbReference>
<gene>
    <name evidence="1" type="ORF">BLNAU_13728</name>
</gene>
<accession>A0ABQ9XI15</accession>
<evidence type="ECO:0000313" key="2">
    <source>
        <dbReference type="Proteomes" id="UP001281761"/>
    </source>
</evidence>
<organism evidence="1 2">
    <name type="scientific">Blattamonas nauphoetae</name>
    <dbReference type="NCBI Taxonomy" id="2049346"/>
    <lineage>
        <taxon>Eukaryota</taxon>
        <taxon>Metamonada</taxon>
        <taxon>Preaxostyla</taxon>
        <taxon>Oxymonadida</taxon>
        <taxon>Blattamonas</taxon>
    </lineage>
</organism>
<dbReference type="Pfam" id="PF08613">
    <property type="entry name" value="Cyclin"/>
    <property type="match status" value="1"/>
</dbReference>
<dbReference type="Gene3D" id="1.10.472.10">
    <property type="entry name" value="Cyclin-like"/>
    <property type="match status" value="1"/>
</dbReference>
<dbReference type="InterPro" id="IPR036915">
    <property type="entry name" value="Cyclin-like_sf"/>
</dbReference>
<dbReference type="SUPFAM" id="SSF47954">
    <property type="entry name" value="Cyclin-like"/>
    <property type="match status" value="1"/>
</dbReference>
<sequence length="193" mass="22573">MHFTEAIAHFLESLCAPEPEKKQFAKVEFQTEPYSVSLFHWVYHIYRMSKISPSGIISTCILLDRIRLAFPTLHFSNLNVRRLFLIGAMVISKVYEDVTYCNKDWVVISHNSFTLHQINQMEWELLVLLNFMVSVSLEEFTSFSHFLLRDYHVHMPISLAPLSAVHHSQRPTPQKDSVGYVEFYVPSQNKRQP</sequence>
<protein>
    <recommendedName>
        <fullName evidence="3">Cyclin</fullName>
    </recommendedName>
</protein>
<dbReference type="InterPro" id="IPR013922">
    <property type="entry name" value="Cyclin_PHO80-like"/>
</dbReference>
<dbReference type="PANTHER" id="PTHR15615">
    <property type="match status" value="1"/>
</dbReference>
<reference evidence="1 2" key="1">
    <citation type="journal article" date="2022" name="bioRxiv">
        <title>Genomics of Preaxostyla Flagellates Illuminates Evolutionary Transitions and the Path Towards Mitochondrial Loss.</title>
        <authorList>
            <person name="Novak L.V.F."/>
            <person name="Treitli S.C."/>
            <person name="Pyrih J."/>
            <person name="Halakuc P."/>
            <person name="Pipaliya S.V."/>
            <person name="Vacek V."/>
            <person name="Brzon O."/>
            <person name="Soukal P."/>
            <person name="Eme L."/>
            <person name="Dacks J.B."/>
            <person name="Karnkowska A."/>
            <person name="Elias M."/>
            <person name="Hampl V."/>
        </authorList>
    </citation>
    <scope>NUCLEOTIDE SEQUENCE [LARGE SCALE GENOMIC DNA]</scope>
    <source>
        <strain evidence="1">NAU3</strain>
        <tissue evidence="1">Gut</tissue>
    </source>
</reference>
<evidence type="ECO:0000313" key="1">
    <source>
        <dbReference type="EMBL" id="KAK2951349.1"/>
    </source>
</evidence>
<dbReference type="EMBL" id="JARBJD010000120">
    <property type="protein sequence ID" value="KAK2951349.1"/>
    <property type="molecule type" value="Genomic_DNA"/>
</dbReference>
<keyword evidence="2" id="KW-1185">Reference proteome</keyword>